<evidence type="ECO:0000313" key="2">
    <source>
        <dbReference type="EMBL" id="ROT43673.1"/>
    </source>
</evidence>
<evidence type="ECO:0000313" key="3">
    <source>
        <dbReference type="Proteomes" id="UP000272025"/>
    </source>
</evidence>
<organism evidence="2 3">
    <name type="scientific">Sodiomyces alkalinus (strain CBS 110278 / VKM F-3762 / F11)</name>
    <name type="common">Alkaliphilic filamentous fungus</name>
    <dbReference type="NCBI Taxonomy" id="1314773"/>
    <lineage>
        <taxon>Eukaryota</taxon>
        <taxon>Fungi</taxon>
        <taxon>Dikarya</taxon>
        <taxon>Ascomycota</taxon>
        <taxon>Pezizomycotina</taxon>
        <taxon>Sordariomycetes</taxon>
        <taxon>Hypocreomycetidae</taxon>
        <taxon>Glomerellales</taxon>
        <taxon>Plectosphaerellaceae</taxon>
        <taxon>Sodiomyces</taxon>
    </lineage>
</organism>
<dbReference type="Proteomes" id="UP000272025">
    <property type="component" value="Unassembled WGS sequence"/>
</dbReference>
<dbReference type="GeneID" id="39582345"/>
<name>A0A3N2QA83_SODAK</name>
<keyword evidence="3" id="KW-1185">Reference proteome</keyword>
<protein>
    <submittedName>
        <fullName evidence="2">Uncharacterized protein</fullName>
    </submittedName>
</protein>
<sequence>MFGGKAQAGGYIATRLQTVQNIALILDTSLWPALCRSHTHQVQSVAGHAKPGIFSVYRRDRHGSRHQGTPGTREMSAGNGPMAGGEKALITKYLVLSQVSISVLPRRPHFHHRLRDRDTQDLRHNPVFYFKPDQTCIAVLLAFHLMFLIWFNPTQTAQNPCPGSGRISGPEAKAQRMHSAHVWVHHVELGVVPDPRLLDLGAWAPWLRHMAWLPHRNSSS</sequence>
<reference evidence="2 3" key="1">
    <citation type="journal article" date="2018" name="Mol. Ecol.">
        <title>The obligate alkalophilic soda-lake fungus Sodiomyces alkalinus has shifted to a protein diet.</title>
        <authorList>
            <person name="Grum-Grzhimaylo A.A."/>
            <person name="Falkoski D.L."/>
            <person name="van den Heuvel J."/>
            <person name="Valero-Jimenez C.A."/>
            <person name="Min B."/>
            <person name="Choi I.G."/>
            <person name="Lipzen A."/>
            <person name="Daum C.G."/>
            <person name="Aanen D.K."/>
            <person name="Tsang A."/>
            <person name="Henrissat B."/>
            <person name="Bilanenko E.N."/>
            <person name="de Vries R.P."/>
            <person name="van Kan J.A.L."/>
            <person name="Grigoriev I.V."/>
            <person name="Debets A.J.M."/>
        </authorList>
    </citation>
    <scope>NUCLEOTIDE SEQUENCE [LARGE SCALE GENOMIC DNA]</scope>
    <source>
        <strain evidence="2 3">F11</strain>
    </source>
</reference>
<feature type="region of interest" description="Disordered" evidence="1">
    <location>
        <begin position="61"/>
        <end position="81"/>
    </location>
</feature>
<gene>
    <name evidence="2" type="ORF">SODALDRAFT_355897</name>
</gene>
<proteinExistence type="predicted"/>
<dbReference type="RefSeq" id="XP_028471479.1">
    <property type="nucleotide sequence ID" value="XM_028613867.1"/>
</dbReference>
<evidence type="ECO:0000256" key="1">
    <source>
        <dbReference type="SAM" id="MobiDB-lite"/>
    </source>
</evidence>
<dbReference type="AlphaFoldDB" id="A0A3N2QA83"/>
<dbReference type="EMBL" id="ML119051">
    <property type="protein sequence ID" value="ROT43673.1"/>
    <property type="molecule type" value="Genomic_DNA"/>
</dbReference>
<accession>A0A3N2QA83</accession>